<comment type="catalytic activity">
    <reaction evidence="3">
        <text>cytidine(34) in elongator tRNA(Met) + acetate + ATP = N(4)-acetylcytidine(34) in elongator tRNA(Met) + AMP + diphosphate</text>
        <dbReference type="Rhea" id="RHEA:58144"/>
        <dbReference type="Rhea" id="RHEA-COMP:10693"/>
        <dbReference type="Rhea" id="RHEA-COMP:10694"/>
        <dbReference type="ChEBI" id="CHEBI:30089"/>
        <dbReference type="ChEBI" id="CHEBI:30616"/>
        <dbReference type="ChEBI" id="CHEBI:33019"/>
        <dbReference type="ChEBI" id="CHEBI:74900"/>
        <dbReference type="ChEBI" id="CHEBI:82748"/>
        <dbReference type="ChEBI" id="CHEBI:456215"/>
    </reaction>
</comment>
<dbReference type="GO" id="GO:0016879">
    <property type="term" value="F:ligase activity, forming carbon-nitrogen bonds"/>
    <property type="evidence" value="ECO:0007669"/>
    <property type="project" value="UniProtKB-UniRule"/>
</dbReference>
<dbReference type="EMBL" id="CP002394">
    <property type="protein sequence ID" value="ADU30867.1"/>
    <property type="molecule type" value="Genomic_DNA"/>
</dbReference>
<gene>
    <name evidence="3" type="primary">tmcAL</name>
    <name evidence="4" type="ordered locus">Bcell_2610</name>
</gene>
<comment type="function">
    <text evidence="3">Catalyzes the formation of N(4)-acetylcytidine (ac(4)C) at the wobble position of elongator tRNA(Met), using acetate and ATP as substrates. First activates an acetate ion to form acetyladenylate (Ac-AMP) and then transfers the acetyl group to tRNA to form ac(4)C34.</text>
</comment>
<keyword evidence="3" id="KW-0820">tRNA-binding</keyword>
<dbReference type="SUPFAM" id="SSF52374">
    <property type="entry name" value="Nucleotidylyl transferase"/>
    <property type="match status" value="1"/>
</dbReference>
<feature type="binding site" evidence="3">
    <location>
        <position position="189"/>
    </location>
    <ligand>
        <name>ATP</name>
        <dbReference type="ChEBI" id="CHEBI:30616"/>
    </ligand>
</feature>
<protein>
    <recommendedName>
        <fullName evidence="3">tRNA(Met) cytidine acetate ligase</fullName>
        <ecNumber evidence="3">6.3.4.-</ecNumber>
    </recommendedName>
</protein>
<keyword evidence="3" id="KW-0547">Nucleotide-binding</keyword>
<dbReference type="AlphaFoldDB" id="E6TTU8"/>
<dbReference type="Proteomes" id="UP000001401">
    <property type="component" value="Chromosome"/>
</dbReference>
<name>E6TTU8_EVAC2</name>
<evidence type="ECO:0000313" key="4">
    <source>
        <dbReference type="EMBL" id="ADU30867.1"/>
    </source>
</evidence>
<dbReference type="GO" id="GO:0000049">
    <property type="term" value="F:tRNA binding"/>
    <property type="evidence" value="ECO:0007669"/>
    <property type="project" value="UniProtKB-KW"/>
</dbReference>
<dbReference type="HAMAP" id="MF_01539">
    <property type="entry name" value="TmcAL"/>
    <property type="match status" value="1"/>
</dbReference>
<evidence type="ECO:0000313" key="5">
    <source>
        <dbReference type="Proteomes" id="UP000001401"/>
    </source>
</evidence>
<comment type="caution">
    <text evidence="3">Lacks conserved residue(s) required for the propagation of feature annotation.</text>
</comment>
<evidence type="ECO:0000256" key="3">
    <source>
        <dbReference type="HAMAP-Rule" id="MF_01539"/>
    </source>
</evidence>
<dbReference type="Pfam" id="PF05636">
    <property type="entry name" value="HIGH_NTase1"/>
    <property type="match status" value="1"/>
</dbReference>
<evidence type="ECO:0000256" key="2">
    <source>
        <dbReference type="ARBA" id="ARBA00022694"/>
    </source>
</evidence>
<evidence type="ECO:0000256" key="1">
    <source>
        <dbReference type="ARBA" id="ARBA00022598"/>
    </source>
</evidence>
<dbReference type="NCBIfam" id="NF010191">
    <property type="entry name" value="PRK13670.1"/>
    <property type="match status" value="1"/>
</dbReference>
<keyword evidence="5" id="KW-1185">Reference proteome</keyword>
<dbReference type="EC" id="6.3.4.-" evidence="3"/>
<feature type="binding site" evidence="3">
    <location>
        <begin position="7"/>
        <end position="20"/>
    </location>
    <ligand>
        <name>ATP</name>
        <dbReference type="ChEBI" id="CHEBI:30616"/>
    </ligand>
</feature>
<dbReference type="GO" id="GO:0006400">
    <property type="term" value="P:tRNA modification"/>
    <property type="evidence" value="ECO:0007669"/>
    <property type="project" value="UniProtKB-UniRule"/>
</dbReference>
<keyword evidence="3" id="KW-0963">Cytoplasm</keyword>
<proteinExistence type="inferred from homology"/>
<keyword evidence="1 3" id="KW-0436">Ligase</keyword>
<keyword evidence="3" id="KW-0067">ATP-binding</keyword>
<dbReference type="KEGG" id="bco:Bcell_2610"/>
<dbReference type="PANTHER" id="PTHR37825">
    <property type="entry name" value="TRNA(MET) CYTIDINE ACETATE LIGASE"/>
    <property type="match status" value="1"/>
</dbReference>
<dbReference type="PANTHER" id="PTHR37825:SF1">
    <property type="entry name" value="TRNA(MET) CYTIDINE ACETATE LIGASE"/>
    <property type="match status" value="1"/>
</dbReference>
<dbReference type="RefSeq" id="WP_013489200.1">
    <property type="nucleotide sequence ID" value="NC_014829.1"/>
</dbReference>
<dbReference type="STRING" id="649639.Bcell_2610"/>
<dbReference type="eggNOG" id="COG1323">
    <property type="taxonomic scope" value="Bacteria"/>
</dbReference>
<organism evidence="4 5">
    <name type="scientific">Evansella cellulosilytica (strain ATCC 21833 / DSM 2522 / FERM P-1141 / JCM 9156 / N-4)</name>
    <name type="common">Bacillus cellulosilyticus</name>
    <dbReference type="NCBI Taxonomy" id="649639"/>
    <lineage>
        <taxon>Bacteria</taxon>
        <taxon>Bacillati</taxon>
        <taxon>Bacillota</taxon>
        <taxon>Bacilli</taxon>
        <taxon>Bacillales</taxon>
        <taxon>Bacillaceae</taxon>
        <taxon>Evansella</taxon>
    </lineage>
</organism>
<dbReference type="OrthoDB" id="9769796at2"/>
<dbReference type="GO" id="GO:0005737">
    <property type="term" value="C:cytoplasm"/>
    <property type="evidence" value="ECO:0007669"/>
    <property type="project" value="UniProtKB-SubCell"/>
</dbReference>
<comment type="similarity">
    <text evidence="3">Belongs to the TmcAL family.</text>
</comment>
<accession>E6TTU8</accession>
<reference evidence="4 5" key="1">
    <citation type="submission" date="2010-12" db="EMBL/GenBank/DDBJ databases">
        <title>Complete sequence of Bacillus cellulosilyticus DSM 2522.</title>
        <authorList>
            <consortium name="US DOE Joint Genome Institute"/>
            <person name="Lucas S."/>
            <person name="Copeland A."/>
            <person name="Lapidus A."/>
            <person name="Cheng J.-F."/>
            <person name="Bruce D."/>
            <person name="Goodwin L."/>
            <person name="Pitluck S."/>
            <person name="Chertkov O."/>
            <person name="Detter J.C."/>
            <person name="Han C."/>
            <person name="Tapia R."/>
            <person name="Land M."/>
            <person name="Hauser L."/>
            <person name="Jeffries C."/>
            <person name="Kyrpides N."/>
            <person name="Ivanova N."/>
            <person name="Mikhailova N."/>
            <person name="Brumm P."/>
            <person name="Mead D."/>
            <person name="Woyke T."/>
        </authorList>
    </citation>
    <scope>NUCLEOTIDE SEQUENCE [LARGE SCALE GENOMIC DNA]</scope>
    <source>
        <strain evidence="5">ATCC 21833 / DSM 2522 / FERM P-1141 / JCM 9156 / N-4</strain>
    </source>
</reference>
<keyword evidence="3" id="KW-0694">RNA-binding</keyword>
<feature type="binding site" evidence="3">
    <location>
        <position position="101"/>
    </location>
    <ligand>
        <name>ATP</name>
        <dbReference type="ChEBI" id="CHEBI:30616"/>
    </ligand>
</feature>
<dbReference type="GO" id="GO:0005524">
    <property type="term" value="F:ATP binding"/>
    <property type="evidence" value="ECO:0007669"/>
    <property type="project" value="UniProtKB-KW"/>
</dbReference>
<dbReference type="Gene3D" id="3.40.50.620">
    <property type="entry name" value="HUPs"/>
    <property type="match status" value="1"/>
</dbReference>
<dbReference type="HOGENOM" id="CLU_038915_0_2_9"/>
<dbReference type="InterPro" id="IPR014729">
    <property type="entry name" value="Rossmann-like_a/b/a_fold"/>
</dbReference>
<comment type="subcellular location">
    <subcellularLocation>
        <location evidence="3">Cytoplasm</location>
    </subcellularLocation>
</comment>
<dbReference type="InterPro" id="IPR008513">
    <property type="entry name" value="tRNA(Met)_cyd_acetate_ligase"/>
</dbReference>
<keyword evidence="2 3" id="KW-0819">tRNA processing</keyword>
<sequence>MNVLGVIVEYNPFHYGHLYHLDAAKKKTNADVTVAVMSGSFLQRGEPAITSKWTRTKMALKGGVDLVIELPYIYSTQKAEIFSDAAVSLLDELKVNQLCFGSESGNIDHFIHTVDVVSSRNNEIDERVRDVVKTGVSYPRAFSIAYREVFDNTNESILDLGKPNNILGYHYVKSIKKRGSKMTPCTITREQANYHDTEVTKHQKIASATAIRKLLIENNFSIEAVEQYVPPSTLTLLRDEIHTGTHFLHWEHYFPFIRYKLLTTPTSELRAMYECEEGIEHRLIKMMKDVNSFQSFMEAVKTKRYTWTRIQRLILHILTNTSKGFMEQHCHPLSPQYIRLLGMTNKGRNYLSSIKKDLRVPLVSRASEFQHEVLQKDIQVSQLHTLPYEDETLQQEFKSVPIQYD</sequence>
<feature type="binding site" evidence="3">
    <location>
        <position position="164"/>
    </location>
    <ligand>
        <name>ATP</name>
        <dbReference type="ChEBI" id="CHEBI:30616"/>
    </ligand>
</feature>